<evidence type="ECO:0000313" key="3">
    <source>
        <dbReference type="EMBL" id="EPE96383.1"/>
    </source>
</evidence>
<dbReference type="Proteomes" id="UP000014411">
    <property type="component" value="Unassembled WGS sequence"/>
</dbReference>
<keyword evidence="4" id="KW-1185">Reference proteome</keyword>
<dbReference type="HOGENOM" id="CLU_074811_2_0_5"/>
<evidence type="ECO:0000256" key="1">
    <source>
        <dbReference type="ARBA" id="ARBA00022729"/>
    </source>
</evidence>
<dbReference type="STRING" id="990285.RGCCGE502_20985"/>
<dbReference type="eggNOG" id="COG3900">
    <property type="taxonomic scope" value="Bacteria"/>
</dbReference>
<accession>S3IAT7</accession>
<evidence type="ECO:0000313" key="4">
    <source>
        <dbReference type="Proteomes" id="UP000014411"/>
    </source>
</evidence>
<proteinExistence type="predicted"/>
<dbReference type="InterPro" id="IPR029046">
    <property type="entry name" value="LolA/LolB/LppX"/>
</dbReference>
<gene>
    <name evidence="3" type="ORF">RGCCGE502_20985</name>
</gene>
<name>S3IAT7_9HYPH</name>
<dbReference type="AlphaFoldDB" id="S3IAT7"/>
<evidence type="ECO:0000256" key="2">
    <source>
        <dbReference type="SAM" id="MobiDB-lite"/>
    </source>
</evidence>
<protein>
    <recommendedName>
        <fullName evidence="5">DUF2092 domain-containing protein</fullName>
    </recommendedName>
</protein>
<evidence type="ECO:0008006" key="5">
    <source>
        <dbReference type="Google" id="ProtNLM"/>
    </source>
</evidence>
<organism evidence="3 4">
    <name type="scientific">Rhizobium grahamii CCGE 502</name>
    <dbReference type="NCBI Taxonomy" id="990285"/>
    <lineage>
        <taxon>Bacteria</taxon>
        <taxon>Pseudomonadati</taxon>
        <taxon>Pseudomonadota</taxon>
        <taxon>Alphaproteobacteria</taxon>
        <taxon>Hyphomicrobiales</taxon>
        <taxon>Rhizobiaceae</taxon>
        <taxon>Rhizobium/Agrobacterium group</taxon>
        <taxon>Rhizobium</taxon>
    </lineage>
</organism>
<dbReference type="InterPro" id="IPR019207">
    <property type="entry name" value="DUF2092"/>
</dbReference>
<comment type="caution">
    <text evidence="3">The sequence shown here is derived from an EMBL/GenBank/DDBJ whole genome shotgun (WGS) entry which is preliminary data.</text>
</comment>
<keyword evidence="1" id="KW-0732">Signal</keyword>
<dbReference type="Pfam" id="PF09865">
    <property type="entry name" value="DUF2092"/>
    <property type="match status" value="1"/>
</dbReference>
<dbReference type="Gene3D" id="2.50.20.10">
    <property type="entry name" value="Lipoprotein localisation LolA/LolB/LppX"/>
    <property type="match status" value="1"/>
</dbReference>
<sequence>MSIPFLGRRKLKREENSYWREPSSGLPANESLITEEMNMRVCNGSDRILLKSLHCSVAADPTVVGKSGRGLNAILRNAVQAVAIVVSVGFAALPTARADEPVKPAISEEAKTAVSQMGKTLLARDLSITAKTIRVYLDQSGQPLHIFHTMKISVRRPDRIAVEFIGDDGKHNLFYDGKTASLFYPDSKKYGTTPASGDIPSALDLVADKLDFDFPLGALFAASPDKILLGDAMAAWQVGTAEVDGIECRHLFFSQKSGIDLELWVEKNTAATPHRLIVTYPLLQGQPRFIAEFTSWKTQPPLSDAEFTFDPPAGAKKIDSTPDVASEKEGGK</sequence>
<dbReference type="SUPFAM" id="SSF89392">
    <property type="entry name" value="Prokaryotic lipoproteins and lipoprotein localization factors"/>
    <property type="match status" value="1"/>
</dbReference>
<reference evidence="3 4" key="1">
    <citation type="journal article" date="2012" name="J. Bacteriol.">
        <title>Genome sequence of Rhizobium grahamii CCGE502, a broad-host-range symbiont with low nodulation competitiveness in Phaseolus vulgaris.</title>
        <authorList>
            <person name="Althabegoiti M.J."/>
            <person name="Lozano L."/>
            <person name="Torres-Tejerizo G."/>
            <person name="Ormeno-Orrillo E."/>
            <person name="Rogel M.A."/>
            <person name="Gonzalez V."/>
            <person name="Martinez-Romero E."/>
        </authorList>
    </citation>
    <scope>NUCLEOTIDE SEQUENCE [LARGE SCALE GENOMIC DNA]</scope>
    <source>
        <strain evidence="3 4">CCGE 502</strain>
    </source>
</reference>
<feature type="region of interest" description="Disordered" evidence="2">
    <location>
        <begin position="302"/>
        <end position="332"/>
    </location>
</feature>
<feature type="compositionally biased region" description="Basic and acidic residues" evidence="2">
    <location>
        <begin position="316"/>
        <end position="332"/>
    </location>
</feature>
<dbReference type="EMBL" id="AEYE02000025">
    <property type="protein sequence ID" value="EPE96383.1"/>
    <property type="molecule type" value="Genomic_DNA"/>
</dbReference>